<evidence type="ECO:0000259" key="2">
    <source>
        <dbReference type="Pfam" id="PF22886"/>
    </source>
</evidence>
<evidence type="ECO:0000313" key="4">
    <source>
        <dbReference type="Proteomes" id="UP000242656"/>
    </source>
</evidence>
<proteinExistence type="predicted"/>
<dbReference type="InterPro" id="IPR024198">
    <property type="entry name" value="UCP033642"/>
</dbReference>
<feature type="domain" description="DUF2262" evidence="1">
    <location>
        <begin position="131"/>
        <end position="270"/>
    </location>
</feature>
<gene>
    <name evidence="3" type="ORF">COI93_01715</name>
</gene>
<dbReference type="InterPro" id="IPR019260">
    <property type="entry name" value="DUF2262"/>
</dbReference>
<reference evidence="3 4" key="1">
    <citation type="submission" date="2017-09" db="EMBL/GenBank/DDBJ databases">
        <title>Large-scale bioinformatics analysis of Bacillus genomes uncovers conserved roles of natural products in bacterial physiology.</title>
        <authorList>
            <consortium name="Agbiome Team Llc"/>
            <person name="Bleich R.M."/>
            <person name="Grubbs K.J."/>
            <person name="Santa Maria K.C."/>
            <person name="Allen S.E."/>
            <person name="Farag S."/>
            <person name="Shank E.A."/>
            <person name="Bowers A."/>
        </authorList>
    </citation>
    <scope>NUCLEOTIDE SEQUENCE [LARGE SCALE GENOMIC DNA]</scope>
    <source>
        <strain evidence="3 4">AFS083043</strain>
    </source>
</reference>
<feature type="domain" description="DUF7021" evidence="2">
    <location>
        <begin position="8"/>
        <end position="122"/>
    </location>
</feature>
<evidence type="ECO:0000259" key="1">
    <source>
        <dbReference type="Pfam" id="PF10020"/>
    </source>
</evidence>
<dbReference type="EMBL" id="NUWN01000006">
    <property type="protein sequence ID" value="PFK47376.1"/>
    <property type="molecule type" value="Genomic_DNA"/>
</dbReference>
<organism evidence="3 4">
    <name type="scientific">Bacillus cereus</name>
    <dbReference type="NCBI Taxonomy" id="1396"/>
    <lineage>
        <taxon>Bacteria</taxon>
        <taxon>Bacillati</taxon>
        <taxon>Bacillota</taxon>
        <taxon>Bacilli</taxon>
        <taxon>Bacillales</taxon>
        <taxon>Bacillaceae</taxon>
        <taxon>Bacillus</taxon>
        <taxon>Bacillus cereus group</taxon>
    </lineage>
</organism>
<sequence length="272" mass="31209">MKMSKLSEINRFENRFTKEIIEVAAVTGASGVGAGRAGDAILWGASIPLIAWKDLCSDELVIEEKLRLEWLVNDAELKQSRKILQENTVVRLLVRRAENAMMLVQVLDDTYRDHELEKILQDSMKPVYYQDKIFGEFILEKSVELFEKQISWAGETCSLSFDWNKDGRMMMAALETAYALFEEKNEWNRKIKRFAATELLELANEWLQDDDEAEIDEITQEMFIDFMELESVSVYSDGDFTIYFADGDMFWGHCIVVDGNINGTLNSAHIAG</sequence>
<dbReference type="Pfam" id="PF10020">
    <property type="entry name" value="DUF2262"/>
    <property type="match status" value="1"/>
</dbReference>
<dbReference type="Proteomes" id="UP000242656">
    <property type="component" value="Unassembled WGS sequence"/>
</dbReference>
<dbReference type="InterPro" id="IPR054286">
    <property type="entry name" value="DUF7021"/>
</dbReference>
<dbReference type="PIRSF" id="PIRSF033642">
    <property type="entry name" value="UCP033642"/>
    <property type="match status" value="1"/>
</dbReference>
<accession>A0A2B0N2R7</accession>
<protein>
    <submittedName>
        <fullName evidence="3">Uncharacterized protein</fullName>
    </submittedName>
</protein>
<name>A0A2B0N2R7_BACCE</name>
<comment type="caution">
    <text evidence="3">The sequence shown here is derived from an EMBL/GenBank/DDBJ whole genome shotgun (WGS) entry which is preliminary data.</text>
</comment>
<dbReference type="Pfam" id="PF22886">
    <property type="entry name" value="DUF7021"/>
    <property type="match status" value="1"/>
</dbReference>
<dbReference type="AlphaFoldDB" id="A0A2B0N2R7"/>
<evidence type="ECO:0000313" key="3">
    <source>
        <dbReference type="EMBL" id="PFK47376.1"/>
    </source>
</evidence>